<evidence type="ECO:0000313" key="2">
    <source>
        <dbReference type="Proteomes" id="UP000075884"/>
    </source>
</evidence>
<reference evidence="1" key="2">
    <citation type="submission" date="2020-05" db="UniProtKB">
        <authorList>
            <consortium name="EnsemblMetazoa"/>
        </authorList>
    </citation>
    <scope>IDENTIFICATION</scope>
    <source>
        <strain evidence="1">WRAIR2</strain>
    </source>
</reference>
<keyword evidence="2" id="KW-1185">Reference proteome</keyword>
<accession>A0A182N0P0</accession>
<dbReference type="VEuPathDB" id="VectorBase:ADIR001195"/>
<proteinExistence type="predicted"/>
<reference evidence="2" key="1">
    <citation type="submission" date="2013-03" db="EMBL/GenBank/DDBJ databases">
        <title>The Genome Sequence of Anopheles dirus WRAIR2.</title>
        <authorList>
            <consortium name="The Broad Institute Genomics Platform"/>
            <person name="Neafsey D.E."/>
            <person name="Walton C."/>
            <person name="Walker B."/>
            <person name="Young S.K."/>
            <person name="Zeng Q."/>
            <person name="Gargeya S."/>
            <person name="Fitzgerald M."/>
            <person name="Haas B."/>
            <person name="Abouelleil A."/>
            <person name="Allen A.W."/>
            <person name="Alvarado L."/>
            <person name="Arachchi H.M."/>
            <person name="Berlin A.M."/>
            <person name="Chapman S.B."/>
            <person name="Gainer-Dewar J."/>
            <person name="Goldberg J."/>
            <person name="Griggs A."/>
            <person name="Gujja S."/>
            <person name="Hansen M."/>
            <person name="Howarth C."/>
            <person name="Imamovic A."/>
            <person name="Ireland A."/>
            <person name="Larimer J."/>
            <person name="McCowan C."/>
            <person name="Murphy C."/>
            <person name="Pearson M."/>
            <person name="Poon T.W."/>
            <person name="Priest M."/>
            <person name="Roberts A."/>
            <person name="Saif S."/>
            <person name="Shea T."/>
            <person name="Sisk P."/>
            <person name="Sykes S."/>
            <person name="Wortman J."/>
            <person name="Nusbaum C."/>
            <person name="Birren B."/>
        </authorList>
    </citation>
    <scope>NUCLEOTIDE SEQUENCE [LARGE SCALE GENOMIC DNA]</scope>
    <source>
        <strain evidence="2">WRAIR2</strain>
    </source>
</reference>
<dbReference type="Proteomes" id="UP000075884">
    <property type="component" value="Unassembled WGS sequence"/>
</dbReference>
<sequence length="102" mass="11189">MDLKCYVRSSEEYGMRMALGEGDGTTNCTSDEVILRPGENRETKTAGSYIKEAGLLPSQRGHRKGPDRHAENLTELEICCTGPDAIAQYFVHGTSRPTALAR</sequence>
<dbReference type="EnsemblMetazoa" id="ADIR001195-RA">
    <property type="protein sequence ID" value="ADIR001195-PA"/>
    <property type="gene ID" value="ADIR001195"/>
</dbReference>
<protein>
    <submittedName>
        <fullName evidence="1">Uncharacterized protein</fullName>
    </submittedName>
</protein>
<evidence type="ECO:0000313" key="1">
    <source>
        <dbReference type="EnsemblMetazoa" id="ADIR001195-PA"/>
    </source>
</evidence>
<dbReference type="AlphaFoldDB" id="A0A182N0P0"/>
<name>A0A182N0P0_9DIPT</name>
<organism evidence="1 2">
    <name type="scientific">Anopheles dirus</name>
    <dbReference type="NCBI Taxonomy" id="7168"/>
    <lineage>
        <taxon>Eukaryota</taxon>
        <taxon>Metazoa</taxon>
        <taxon>Ecdysozoa</taxon>
        <taxon>Arthropoda</taxon>
        <taxon>Hexapoda</taxon>
        <taxon>Insecta</taxon>
        <taxon>Pterygota</taxon>
        <taxon>Neoptera</taxon>
        <taxon>Endopterygota</taxon>
        <taxon>Diptera</taxon>
        <taxon>Nematocera</taxon>
        <taxon>Culicoidea</taxon>
        <taxon>Culicidae</taxon>
        <taxon>Anophelinae</taxon>
        <taxon>Anopheles</taxon>
    </lineage>
</organism>